<evidence type="ECO:0000313" key="7">
    <source>
        <dbReference type="Proteomes" id="UP000679307"/>
    </source>
</evidence>
<dbReference type="InterPro" id="IPR014729">
    <property type="entry name" value="Rossmann-like_a/b/a_fold"/>
</dbReference>
<proteinExistence type="inferred from homology"/>
<comment type="similarity">
    <text evidence="2">Belongs to the universal stress protein A family.</text>
</comment>
<organism evidence="6 7">
    <name type="scientific">Nocardioides aquaticus</name>
    <dbReference type="NCBI Taxonomy" id="160826"/>
    <lineage>
        <taxon>Bacteria</taxon>
        <taxon>Bacillati</taxon>
        <taxon>Actinomycetota</taxon>
        <taxon>Actinomycetes</taxon>
        <taxon>Propionibacteriales</taxon>
        <taxon>Nocardioidaceae</taxon>
        <taxon>Nocardioides</taxon>
    </lineage>
</organism>
<feature type="domain" description="UspA" evidence="5">
    <location>
        <begin position="164"/>
        <end position="297"/>
    </location>
</feature>
<dbReference type="Gene3D" id="3.40.50.620">
    <property type="entry name" value="HUPs"/>
    <property type="match status" value="2"/>
</dbReference>
<dbReference type="InterPro" id="IPR006015">
    <property type="entry name" value="Universal_stress_UspA"/>
</dbReference>
<dbReference type="PANTHER" id="PTHR46268">
    <property type="entry name" value="STRESS RESPONSE PROTEIN NHAX"/>
    <property type="match status" value="1"/>
</dbReference>
<dbReference type="EMBL" id="CP075371">
    <property type="protein sequence ID" value="QVT79339.1"/>
    <property type="molecule type" value="Genomic_DNA"/>
</dbReference>
<gene>
    <name evidence="6" type="ORF">ENKNEFLB_01720</name>
</gene>
<evidence type="ECO:0000313" key="6">
    <source>
        <dbReference type="EMBL" id="QVT79339.1"/>
    </source>
</evidence>
<evidence type="ECO:0000256" key="4">
    <source>
        <dbReference type="ARBA" id="ARBA00022490"/>
    </source>
</evidence>
<feature type="domain" description="UspA" evidence="5">
    <location>
        <begin position="10"/>
        <end position="149"/>
    </location>
</feature>
<evidence type="ECO:0000256" key="1">
    <source>
        <dbReference type="ARBA" id="ARBA00004496"/>
    </source>
</evidence>
<name>A0ABX8EGE0_9ACTN</name>
<protein>
    <submittedName>
        <fullName evidence="6">Universal stress protein</fullName>
    </submittedName>
</protein>
<dbReference type="PRINTS" id="PR01438">
    <property type="entry name" value="UNVRSLSTRESS"/>
</dbReference>
<evidence type="ECO:0000256" key="3">
    <source>
        <dbReference type="ARBA" id="ARBA00011738"/>
    </source>
</evidence>
<dbReference type="SUPFAM" id="SSF52402">
    <property type="entry name" value="Adenine nucleotide alpha hydrolases-like"/>
    <property type="match status" value="2"/>
</dbReference>
<dbReference type="RefSeq" id="WP_214058809.1">
    <property type="nucleotide sequence ID" value="NZ_BAAAHS010000187.1"/>
</dbReference>
<keyword evidence="4" id="KW-0963">Cytoplasm</keyword>
<comment type="subcellular location">
    <subcellularLocation>
        <location evidence="1">Cytoplasm</location>
    </subcellularLocation>
</comment>
<accession>A0ABX8EGE0</accession>
<dbReference type="Pfam" id="PF00582">
    <property type="entry name" value="Usp"/>
    <property type="match status" value="2"/>
</dbReference>
<evidence type="ECO:0000259" key="5">
    <source>
        <dbReference type="Pfam" id="PF00582"/>
    </source>
</evidence>
<dbReference type="InterPro" id="IPR006016">
    <property type="entry name" value="UspA"/>
</dbReference>
<dbReference type="PANTHER" id="PTHR46268:SF23">
    <property type="entry name" value="UNIVERSAL STRESS PROTEIN A-RELATED"/>
    <property type="match status" value="1"/>
</dbReference>
<reference evidence="6 7" key="1">
    <citation type="submission" date="2021-05" db="EMBL/GenBank/DDBJ databases">
        <title>Complete genome of Nocardioides aquaticus KCTC 9944T isolated from meromictic and hypersaline Ekho Lake, Antarctica.</title>
        <authorList>
            <person name="Hwang K."/>
            <person name="Kim K.M."/>
            <person name="Choe H."/>
        </authorList>
    </citation>
    <scope>NUCLEOTIDE SEQUENCE [LARGE SCALE GENOMIC DNA]</scope>
    <source>
        <strain evidence="6 7">KCTC 9944</strain>
    </source>
</reference>
<sequence>MTPIVPAGSVVIAYDSSGRSAEALAWGLEQAVLERRPVDVVRLLNVAEVQSAAWIASSGAGGPVLDVLREGAVADLAAVVGLARLQHPDLRVDGHVIERETREGLVELSESAYLMVLGSHGWGPVGSVLLGSVAAAVTRRAQCPVVVVRPPADPRLSDADGTGVLVGVDDTPESTPVIEHAFAQASLRDLPLTVVHCVRDPASAWAGDSWSLDAQESTQSRDAVLASLTGAAEKHPDVAYTAQVEQGLVTQNSGDRARPWALVVVGRHHHSAWHRLMMTSTTTAVLEHARCPVVVVPEARVATGRG</sequence>
<evidence type="ECO:0000256" key="2">
    <source>
        <dbReference type="ARBA" id="ARBA00008791"/>
    </source>
</evidence>
<dbReference type="Proteomes" id="UP000679307">
    <property type="component" value="Chromosome"/>
</dbReference>
<comment type="subunit">
    <text evidence="3">Homodimer.</text>
</comment>
<dbReference type="CDD" id="cd00293">
    <property type="entry name" value="USP-like"/>
    <property type="match status" value="1"/>
</dbReference>
<keyword evidence="7" id="KW-1185">Reference proteome</keyword>